<evidence type="ECO:0000313" key="2">
    <source>
        <dbReference type="EMBL" id="PDS26466.1"/>
    </source>
</evidence>
<dbReference type="RefSeq" id="WP_097553411.1">
    <property type="nucleotide sequence ID" value="NZ_PCMW01000014.1"/>
</dbReference>
<dbReference type="AlphaFoldDB" id="A0A2H3KE70"/>
<reference evidence="2 3" key="1">
    <citation type="submission" date="2017-09" db="EMBL/GenBank/DDBJ databases">
        <title>Whole genomes of Flavobacteriaceae.</title>
        <authorList>
            <person name="Stine C."/>
            <person name="Li C."/>
            <person name="Tadesse D."/>
        </authorList>
    </citation>
    <scope>NUCLEOTIDE SEQUENCE [LARGE SCALE GENOMIC DNA]</scope>
    <source>
        <strain evidence="2 3">ATCC 35036</strain>
    </source>
</reference>
<dbReference type="Proteomes" id="UP000220828">
    <property type="component" value="Unassembled WGS sequence"/>
</dbReference>
<keyword evidence="2" id="KW-0645">Protease</keyword>
<comment type="caution">
    <text evidence="2">The sequence shown here is derived from an EMBL/GenBank/DDBJ whole genome shotgun (WGS) entry which is preliminary data.</text>
</comment>
<organism evidence="2 3">
    <name type="scientific">Flavobacterium branchiophilum</name>
    <dbReference type="NCBI Taxonomy" id="55197"/>
    <lineage>
        <taxon>Bacteria</taxon>
        <taxon>Pseudomonadati</taxon>
        <taxon>Bacteroidota</taxon>
        <taxon>Flavobacteriia</taxon>
        <taxon>Flavobacteriales</taxon>
        <taxon>Flavobacteriaceae</taxon>
        <taxon>Flavobacterium</taxon>
    </lineage>
</organism>
<accession>A0A2H3KE70</accession>
<proteinExistence type="predicted"/>
<gene>
    <name evidence="2" type="ORF">B0A77_02300</name>
</gene>
<dbReference type="GO" id="GO:0006508">
    <property type="term" value="P:proteolysis"/>
    <property type="evidence" value="ECO:0007669"/>
    <property type="project" value="UniProtKB-KW"/>
</dbReference>
<dbReference type="GO" id="GO:0008233">
    <property type="term" value="F:peptidase activity"/>
    <property type="evidence" value="ECO:0007669"/>
    <property type="project" value="UniProtKB-KW"/>
</dbReference>
<keyword evidence="2" id="KW-0378">Hydrolase</keyword>
<evidence type="ECO:0000256" key="1">
    <source>
        <dbReference type="SAM" id="Coils"/>
    </source>
</evidence>
<evidence type="ECO:0000313" key="3">
    <source>
        <dbReference type="Proteomes" id="UP000220828"/>
    </source>
</evidence>
<name>A0A2H3KE70_9FLAO</name>
<keyword evidence="1" id="KW-0175">Coiled coil</keyword>
<dbReference type="OrthoDB" id="1064922at2"/>
<protein>
    <submittedName>
        <fullName evidence="2">Caudovirus prohead protease</fullName>
    </submittedName>
</protein>
<dbReference type="EMBL" id="PCMW01000014">
    <property type="protein sequence ID" value="PDS26466.1"/>
    <property type="molecule type" value="Genomic_DNA"/>
</dbReference>
<sequence>MPKPFVFNDQNQTNSYGFRILTKGISLKRFNKNPMMLNQHWNSTESVLGKWTNIRVEKDLLLGEPVFDIEDADALKVSGKVEREFINSCSMGITFNRDDLKIIGTELVMEKCELYECSIVAVPSNANSIRLYSESGTLLKDDEVKQLCLSLQPEVLENQDPSDSELSQKLQLNPINMKKILLSVASLLALKFDKSTPEVDVEKVEEAILNLSKEKATLEAKVLSLEAEKEAVQETAITEMVNLAITEGRIPATKKEAFVNLAKTDFDLAKTTIEVIPVKKTLSNDVSNPAGSTEMTKEAFQKLSHTAQLEFKANNAEEYKKMFN</sequence>
<feature type="coiled-coil region" evidence="1">
    <location>
        <begin position="201"/>
        <end position="235"/>
    </location>
</feature>